<dbReference type="HOGENOM" id="CLU_2805407_0_0_9"/>
<keyword evidence="1" id="KW-0732">Signal</keyword>
<evidence type="ECO:0000313" key="3">
    <source>
        <dbReference type="EMBL" id="ACV61362.1"/>
    </source>
</evidence>
<dbReference type="InterPro" id="IPR058506">
    <property type="entry name" value="DUF8193"/>
</dbReference>
<feature type="domain" description="DUF8193" evidence="2">
    <location>
        <begin position="26"/>
        <end position="54"/>
    </location>
</feature>
<protein>
    <recommendedName>
        <fullName evidence="2">DUF8193 domain-containing protein</fullName>
    </recommendedName>
</protein>
<evidence type="ECO:0000259" key="2">
    <source>
        <dbReference type="Pfam" id="PF26613"/>
    </source>
</evidence>
<feature type="signal peptide" evidence="1">
    <location>
        <begin position="1"/>
        <end position="24"/>
    </location>
</feature>
<dbReference type="Proteomes" id="UP000002217">
    <property type="component" value="Chromosome"/>
</dbReference>
<dbReference type="EMBL" id="CP001720">
    <property type="protein sequence ID" value="ACV61362.1"/>
    <property type="molecule type" value="Genomic_DNA"/>
</dbReference>
<dbReference type="AlphaFoldDB" id="C8W510"/>
<reference evidence="3 4" key="1">
    <citation type="journal article" date="2009" name="Stand. Genomic Sci.">
        <title>Complete genome sequence of Desulfotomaculum acetoxidans type strain (5575).</title>
        <authorList>
            <person name="Spring S."/>
            <person name="Lapidus A."/>
            <person name="Schroder M."/>
            <person name="Gleim D."/>
            <person name="Sims D."/>
            <person name="Meincke L."/>
            <person name="Glavina Del Rio T."/>
            <person name="Tice H."/>
            <person name="Copeland A."/>
            <person name="Cheng J.F."/>
            <person name="Lucas S."/>
            <person name="Chen F."/>
            <person name="Nolan M."/>
            <person name="Bruce D."/>
            <person name="Goodwin L."/>
            <person name="Pitluck S."/>
            <person name="Ivanova N."/>
            <person name="Mavromatis K."/>
            <person name="Mikhailova N."/>
            <person name="Pati A."/>
            <person name="Chen A."/>
            <person name="Palaniappan K."/>
            <person name="Land M."/>
            <person name="Hauser L."/>
            <person name="Chang Y.J."/>
            <person name="Jeffries C.D."/>
            <person name="Chain P."/>
            <person name="Saunders E."/>
            <person name="Brettin T."/>
            <person name="Detter J.C."/>
            <person name="Goker M."/>
            <person name="Bristow J."/>
            <person name="Eisen J.A."/>
            <person name="Markowitz V."/>
            <person name="Hugenholtz P."/>
            <person name="Kyrpides N.C."/>
            <person name="Klenk H.P."/>
            <person name="Han C."/>
        </authorList>
    </citation>
    <scope>NUCLEOTIDE SEQUENCE [LARGE SCALE GENOMIC DNA]</scope>
    <source>
        <strain evidence="4">ATCC 49208 / DSM 771 / VKM B-1644</strain>
    </source>
</reference>
<dbReference type="RefSeq" id="WP_015756083.1">
    <property type="nucleotide sequence ID" value="NC_013216.1"/>
</dbReference>
<sequence>MKRILSILLITLLITMFLPMTAFAIGDGNVDGGGGMGDGTSTDYWNTGDEGVHLDYFGDVGVETIDT</sequence>
<evidence type="ECO:0000256" key="1">
    <source>
        <dbReference type="SAM" id="SignalP"/>
    </source>
</evidence>
<accession>C8W510</accession>
<gene>
    <name evidence="3" type="ordered locus">Dtox_0425</name>
</gene>
<dbReference type="Pfam" id="PF26613">
    <property type="entry name" value="DUF8193"/>
    <property type="match status" value="1"/>
</dbReference>
<name>C8W510_DESAS</name>
<feature type="chain" id="PRO_5002993591" description="DUF8193 domain-containing protein" evidence="1">
    <location>
        <begin position="25"/>
        <end position="67"/>
    </location>
</feature>
<proteinExistence type="predicted"/>
<keyword evidence="4" id="KW-1185">Reference proteome</keyword>
<organism evidence="3 4">
    <name type="scientific">Desulfofarcimen acetoxidans (strain ATCC 49208 / DSM 771 / KCTC 5769 / VKM B-1644 / 5575)</name>
    <name type="common">Desulfotomaculum acetoxidans</name>
    <dbReference type="NCBI Taxonomy" id="485916"/>
    <lineage>
        <taxon>Bacteria</taxon>
        <taxon>Bacillati</taxon>
        <taxon>Bacillota</taxon>
        <taxon>Clostridia</taxon>
        <taxon>Eubacteriales</taxon>
        <taxon>Peptococcaceae</taxon>
        <taxon>Desulfofarcimen</taxon>
    </lineage>
</organism>
<evidence type="ECO:0000313" key="4">
    <source>
        <dbReference type="Proteomes" id="UP000002217"/>
    </source>
</evidence>
<dbReference type="STRING" id="485916.Dtox_0425"/>
<dbReference type="KEGG" id="dae:Dtox_0425"/>